<organism evidence="1 2">
    <name type="scientific">Catenovulum sediminis</name>
    <dbReference type="NCBI Taxonomy" id="1740262"/>
    <lineage>
        <taxon>Bacteria</taxon>
        <taxon>Pseudomonadati</taxon>
        <taxon>Pseudomonadota</taxon>
        <taxon>Gammaproteobacteria</taxon>
        <taxon>Alteromonadales</taxon>
        <taxon>Alteromonadaceae</taxon>
        <taxon>Catenovulum</taxon>
    </lineage>
</organism>
<evidence type="ECO:0000313" key="2">
    <source>
        <dbReference type="Proteomes" id="UP001467690"/>
    </source>
</evidence>
<proteinExistence type="predicted"/>
<dbReference type="EMBL" id="JBELOE010000265">
    <property type="protein sequence ID" value="MER2493401.1"/>
    <property type="molecule type" value="Genomic_DNA"/>
</dbReference>
<sequence length="122" mass="14140">MSDKIDLVSAYGDGYYDGFLEAKKISKNGDLDDYNEQDILRLSEVAESTDAKKYQWKKPEDVKPTNEKAFYWVRNSSGQVRICYLNDYSKLGWRSDCWQTLGGDDVEMSGTHYIEILEPEFI</sequence>
<evidence type="ECO:0000313" key="1">
    <source>
        <dbReference type="EMBL" id="MER2493401.1"/>
    </source>
</evidence>
<dbReference type="Proteomes" id="UP001467690">
    <property type="component" value="Unassembled WGS sequence"/>
</dbReference>
<dbReference type="RefSeq" id="WP_350402597.1">
    <property type="nucleotide sequence ID" value="NZ_JBELOE010000265.1"/>
</dbReference>
<comment type="caution">
    <text evidence="1">The sequence shown here is derived from an EMBL/GenBank/DDBJ whole genome shotgun (WGS) entry which is preliminary data.</text>
</comment>
<name>A0ABV1RKD0_9ALTE</name>
<gene>
    <name evidence="1" type="ORF">ABS311_16105</name>
</gene>
<reference evidence="1 2" key="1">
    <citation type="submission" date="2024-06" db="EMBL/GenBank/DDBJ databases">
        <authorList>
            <person name="Chen R.Y."/>
        </authorList>
    </citation>
    <scope>NUCLEOTIDE SEQUENCE [LARGE SCALE GENOMIC DNA]</scope>
    <source>
        <strain evidence="1 2">D2</strain>
    </source>
</reference>
<keyword evidence="2" id="KW-1185">Reference proteome</keyword>
<protein>
    <submittedName>
        <fullName evidence="1">Uncharacterized protein</fullName>
    </submittedName>
</protein>
<accession>A0ABV1RKD0</accession>